<dbReference type="Pfam" id="PF00092">
    <property type="entry name" value="VWA"/>
    <property type="match status" value="2"/>
</dbReference>
<feature type="domain" description="VWFA" evidence="2">
    <location>
        <begin position="26"/>
        <end position="199"/>
    </location>
</feature>
<dbReference type="Gene3D" id="3.40.50.410">
    <property type="entry name" value="von Willebrand factor, type A domain"/>
    <property type="match status" value="2"/>
</dbReference>
<proteinExistence type="predicted"/>
<dbReference type="Proteomes" id="UP001217089">
    <property type="component" value="Unassembled WGS sequence"/>
</dbReference>
<evidence type="ECO:0000256" key="1">
    <source>
        <dbReference type="SAM" id="SignalP"/>
    </source>
</evidence>
<gene>
    <name evidence="3" type="ORF">KUTeg_021088</name>
</gene>
<evidence type="ECO:0000313" key="3">
    <source>
        <dbReference type="EMBL" id="KAJ8302101.1"/>
    </source>
</evidence>
<feature type="chain" id="PRO_5045750235" description="VWFA domain-containing protein" evidence="1">
    <location>
        <begin position="17"/>
        <end position="400"/>
    </location>
</feature>
<sequence>MLRLIIVALTVTSIIAAPRCEGKPADIFFLLDTSSSIIPTDFVKQKQFVSELVQVLDISETKTRVAVSSFSSEYYKKIDFGQINDKQTLKDAIGEIKHQGGNTETGNAIWHMVEQGFATARPGVAHIAFVLTDGQSRDMDKTLNEAEKARKRGIYMFAIGIGLAEGDMDELNGIGSSPKEEFVYRVPSFSVLHTLKRTLAAKACKIEAEKPQGDQTAHACGHNKPVDMIFTFDSPAIGSVKSQLLFTFIANISDKLMTGENNIKTGVMSDYCNDNDVSFEENEKLPHPNKYLEEPKLHSFNNIVKELRHTSFLTENGGRDWSRHVAVLFIDEETENLDAIMEEAKYAKLNDIELFIVNIGNSNKNVLDNIASSPPKKHVWNVNSYQELNTLEAKFAETFC</sequence>
<feature type="signal peptide" evidence="1">
    <location>
        <begin position="1"/>
        <end position="16"/>
    </location>
</feature>
<dbReference type="PROSITE" id="PS50234">
    <property type="entry name" value="VWFA"/>
    <property type="match status" value="2"/>
</dbReference>
<evidence type="ECO:0000313" key="4">
    <source>
        <dbReference type="Proteomes" id="UP001217089"/>
    </source>
</evidence>
<evidence type="ECO:0000259" key="2">
    <source>
        <dbReference type="PROSITE" id="PS50234"/>
    </source>
</evidence>
<dbReference type="EMBL" id="JARBDR010000918">
    <property type="protein sequence ID" value="KAJ8302101.1"/>
    <property type="molecule type" value="Genomic_DNA"/>
</dbReference>
<reference evidence="3 4" key="1">
    <citation type="submission" date="2022-12" db="EMBL/GenBank/DDBJ databases">
        <title>Chromosome-level genome of Tegillarca granosa.</title>
        <authorList>
            <person name="Kim J."/>
        </authorList>
    </citation>
    <scope>NUCLEOTIDE SEQUENCE [LARGE SCALE GENOMIC DNA]</scope>
    <source>
        <strain evidence="3">Teg-2019</strain>
        <tissue evidence="3">Adductor muscle</tissue>
    </source>
</reference>
<protein>
    <recommendedName>
        <fullName evidence="2">VWFA domain-containing protein</fullName>
    </recommendedName>
</protein>
<dbReference type="InterPro" id="IPR050525">
    <property type="entry name" value="ECM_Assembly_Org"/>
</dbReference>
<dbReference type="PANTHER" id="PTHR24020">
    <property type="entry name" value="COLLAGEN ALPHA"/>
    <property type="match status" value="1"/>
</dbReference>
<dbReference type="PANTHER" id="PTHR24020:SF20">
    <property type="entry name" value="PH DOMAIN-CONTAINING PROTEIN"/>
    <property type="match status" value="1"/>
</dbReference>
<accession>A0ABQ9ECE9</accession>
<dbReference type="SUPFAM" id="SSF53300">
    <property type="entry name" value="vWA-like"/>
    <property type="match status" value="2"/>
</dbReference>
<organism evidence="3 4">
    <name type="scientific">Tegillarca granosa</name>
    <name type="common">Malaysian cockle</name>
    <name type="synonym">Anadara granosa</name>
    <dbReference type="NCBI Taxonomy" id="220873"/>
    <lineage>
        <taxon>Eukaryota</taxon>
        <taxon>Metazoa</taxon>
        <taxon>Spiralia</taxon>
        <taxon>Lophotrochozoa</taxon>
        <taxon>Mollusca</taxon>
        <taxon>Bivalvia</taxon>
        <taxon>Autobranchia</taxon>
        <taxon>Pteriomorphia</taxon>
        <taxon>Arcoida</taxon>
        <taxon>Arcoidea</taxon>
        <taxon>Arcidae</taxon>
        <taxon>Tegillarca</taxon>
    </lineage>
</organism>
<keyword evidence="4" id="KW-1185">Reference proteome</keyword>
<dbReference type="SMART" id="SM00327">
    <property type="entry name" value="VWA"/>
    <property type="match status" value="1"/>
</dbReference>
<keyword evidence="1" id="KW-0732">Signal</keyword>
<dbReference type="InterPro" id="IPR002035">
    <property type="entry name" value="VWF_A"/>
</dbReference>
<dbReference type="InterPro" id="IPR036465">
    <property type="entry name" value="vWFA_dom_sf"/>
</dbReference>
<feature type="domain" description="VWFA" evidence="2">
    <location>
        <begin position="299"/>
        <end position="395"/>
    </location>
</feature>
<comment type="caution">
    <text evidence="3">The sequence shown here is derived from an EMBL/GenBank/DDBJ whole genome shotgun (WGS) entry which is preliminary data.</text>
</comment>
<name>A0ABQ9ECE9_TEGGR</name>